<keyword evidence="3" id="KW-1185">Reference proteome</keyword>
<protein>
    <submittedName>
        <fullName evidence="2">GNAT family N-acetyltransferase</fullName>
    </submittedName>
</protein>
<dbReference type="PANTHER" id="PTHR43792">
    <property type="entry name" value="GNAT FAMILY, PUTATIVE (AFU_ORTHOLOGUE AFUA_3G00765)-RELATED-RELATED"/>
    <property type="match status" value="1"/>
</dbReference>
<evidence type="ECO:0000313" key="2">
    <source>
        <dbReference type="EMBL" id="MCK7592860.1"/>
    </source>
</evidence>
<feature type="domain" description="N-acetyltransferase" evidence="1">
    <location>
        <begin position="8"/>
        <end position="177"/>
    </location>
</feature>
<dbReference type="Gene3D" id="3.40.630.30">
    <property type="match status" value="1"/>
</dbReference>
<proteinExistence type="predicted"/>
<dbReference type="InterPro" id="IPR016181">
    <property type="entry name" value="Acyl_CoA_acyltransferase"/>
</dbReference>
<organism evidence="2 3">
    <name type="scientific">Pseudomarimonas salicorniae</name>
    <dbReference type="NCBI Taxonomy" id="2933270"/>
    <lineage>
        <taxon>Bacteria</taxon>
        <taxon>Pseudomonadati</taxon>
        <taxon>Pseudomonadota</taxon>
        <taxon>Gammaproteobacteria</taxon>
        <taxon>Lysobacterales</taxon>
        <taxon>Lysobacteraceae</taxon>
        <taxon>Pseudomarimonas</taxon>
    </lineage>
</organism>
<dbReference type="PANTHER" id="PTHR43792:SF1">
    <property type="entry name" value="N-ACETYLTRANSFERASE DOMAIN-CONTAINING PROTEIN"/>
    <property type="match status" value="1"/>
</dbReference>
<sequence length="183" mass="20555">MALQTPRLLLRRWRAADAAPFAAINADPEVARHLPGVMPRALSDTLMARIEDHFDAHGFGRWAVERREDGALLGFVGGQQVHFEAAFTPAVEIGWRLASSAWRQGYAREAAEVCLRDLRQRVGLIEVVSFTVPANRPSWGLMERLGFRRDAAGDFAHPQLPADHPLSLHWLYRARLDDEGRPC</sequence>
<dbReference type="PROSITE" id="PS51186">
    <property type="entry name" value="GNAT"/>
    <property type="match status" value="1"/>
</dbReference>
<accession>A0ABT0GFR4</accession>
<evidence type="ECO:0000259" key="1">
    <source>
        <dbReference type="PROSITE" id="PS51186"/>
    </source>
</evidence>
<comment type="caution">
    <text evidence="2">The sequence shown here is derived from an EMBL/GenBank/DDBJ whole genome shotgun (WGS) entry which is preliminary data.</text>
</comment>
<dbReference type="InterPro" id="IPR000182">
    <property type="entry name" value="GNAT_dom"/>
</dbReference>
<dbReference type="Proteomes" id="UP001431449">
    <property type="component" value="Unassembled WGS sequence"/>
</dbReference>
<name>A0ABT0GFR4_9GAMM</name>
<reference evidence="2" key="1">
    <citation type="submission" date="2022-04" db="EMBL/GenBank/DDBJ databases">
        <title>Lysobacter sp. CAU 1642 isolated from sea sand.</title>
        <authorList>
            <person name="Kim W."/>
        </authorList>
    </citation>
    <scope>NUCLEOTIDE SEQUENCE</scope>
    <source>
        <strain evidence="2">CAU 1642</strain>
    </source>
</reference>
<evidence type="ECO:0000313" key="3">
    <source>
        <dbReference type="Proteomes" id="UP001431449"/>
    </source>
</evidence>
<gene>
    <name evidence="2" type="ORF">M0G41_04160</name>
</gene>
<dbReference type="SUPFAM" id="SSF55729">
    <property type="entry name" value="Acyl-CoA N-acyltransferases (Nat)"/>
    <property type="match status" value="1"/>
</dbReference>
<dbReference type="Pfam" id="PF13302">
    <property type="entry name" value="Acetyltransf_3"/>
    <property type="match status" value="1"/>
</dbReference>
<dbReference type="EMBL" id="JALNMH010000002">
    <property type="protein sequence ID" value="MCK7592860.1"/>
    <property type="molecule type" value="Genomic_DNA"/>
</dbReference>
<dbReference type="InterPro" id="IPR051531">
    <property type="entry name" value="N-acetyltransferase"/>
</dbReference>
<dbReference type="RefSeq" id="WP_248205395.1">
    <property type="nucleotide sequence ID" value="NZ_JALNMH010000002.1"/>
</dbReference>